<comment type="caution">
    <text evidence="1">The sequence shown here is derived from an EMBL/GenBank/DDBJ whole genome shotgun (WGS) entry which is preliminary data.</text>
</comment>
<proteinExistence type="predicted"/>
<gene>
    <name evidence="1" type="ORF">JN11_03905</name>
</gene>
<keyword evidence="2" id="KW-1185">Reference proteome</keyword>
<dbReference type="EMBL" id="VLLI01000012">
    <property type="protein sequence ID" value="TWI96793.1"/>
    <property type="molecule type" value="Genomic_DNA"/>
</dbReference>
<dbReference type="Proteomes" id="UP000317010">
    <property type="component" value="Unassembled WGS sequence"/>
</dbReference>
<name>A0A562TTI3_9SPHI</name>
<dbReference type="AlphaFoldDB" id="A0A562TTI3"/>
<sequence length="41" mass="4929">MVSISSIYTEINIEKKLFLKSIIFSHYNNPWHLILFDEKDT</sequence>
<accession>A0A562TTI3</accession>
<evidence type="ECO:0000313" key="2">
    <source>
        <dbReference type="Proteomes" id="UP000317010"/>
    </source>
</evidence>
<organism evidence="1 2">
    <name type="scientific">Mucilaginibacter frigoritolerans</name>
    <dbReference type="NCBI Taxonomy" id="652788"/>
    <lineage>
        <taxon>Bacteria</taxon>
        <taxon>Pseudomonadati</taxon>
        <taxon>Bacteroidota</taxon>
        <taxon>Sphingobacteriia</taxon>
        <taxon>Sphingobacteriales</taxon>
        <taxon>Sphingobacteriaceae</taxon>
        <taxon>Mucilaginibacter</taxon>
    </lineage>
</organism>
<protein>
    <submittedName>
        <fullName evidence="1">Uncharacterized protein</fullName>
    </submittedName>
</protein>
<evidence type="ECO:0000313" key="1">
    <source>
        <dbReference type="EMBL" id="TWI96793.1"/>
    </source>
</evidence>
<reference evidence="1 2" key="1">
    <citation type="submission" date="2019-07" db="EMBL/GenBank/DDBJ databases">
        <title>Genomic Encyclopedia of Archaeal and Bacterial Type Strains, Phase II (KMG-II): from individual species to whole genera.</title>
        <authorList>
            <person name="Goeker M."/>
        </authorList>
    </citation>
    <scope>NUCLEOTIDE SEQUENCE [LARGE SCALE GENOMIC DNA]</scope>
    <source>
        <strain evidence="1 2">ATCC BAA-1854</strain>
    </source>
</reference>